<sequence>MTSLLSRFRDDMSDDLETQVERLQKEVKSLRKALASRRSNLWSSDMASDFYDEIASRLKDALPVMQRQSRVVQRAATDHPMTTAVIGLALLGLVAGLMSANRYQTGRDQK</sequence>
<evidence type="ECO:0000313" key="4">
    <source>
        <dbReference type="Proteomes" id="UP000680348"/>
    </source>
</evidence>
<reference evidence="3" key="1">
    <citation type="submission" date="2021-04" db="EMBL/GenBank/DDBJ databases">
        <title>Pseudaminobacter soli sp. nov., isolated from paddy soil contaminated by heavy metals.</title>
        <authorList>
            <person name="Zhang K."/>
        </authorList>
    </citation>
    <scope>NUCLEOTIDE SEQUENCE</scope>
    <source>
        <strain evidence="3">19-2017</strain>
    </source>
</reference>
<feature type="coiled-coil region" evidence="1">
    <location>
        <begin position="13"/>
        <end position="40"/>
    </location>
</feature>
<evidence type="ECO:0000256" key="1">
    <source>
        <dbReference type="SAM" id="Coils"/>
    </source>
</evidence>
<evidence type="ECO:0000313" key="3">
    <source>
        <dbReference type="EMBL" id="MBS3649254.1"/>
    </source>
</evidence>
<gene>
    <name evidence="3" type="ORF">KEU06_11600</name>
</gene>
<keyword evidence="2" id="KW-0472">Membrane</keyword>
<keyword evidence="1" id="KW-0175">Coiled coil</keyword>
<keyword evidence="4" id="KW-1185">Reference proteome</keyword>
<proteinExistence type="predicted"/>
<accession>A0A942DWR5</accession>
<evidence type="ECO:0008006" key="5">
    <source>
        <dbReference type="Google" id="ProtNLM"/>
    </source>
</evidence>
<organism evidence="3 4">
    <name type="scientific">Pseudaminobacter soli</name>
    <name type="common">ex Zhang et al. 2022</name>
    <dbReference type="NCBI Taxonomy" id="2831468"/>
    <lineage>
        <taxon>Bacteria</taxon>
        <taxon>Pseudomonadati</taxon>
        <taxon>Pseudomonadota</taxon>
        <taxon>Alphaproteobacteria</taxon>
        <taxon>Hyphomicrobiales</taxon>
        <taxon>Phyllobacteriaceae</taxon>
        <taxon>Pseudaminobacter</taxon>
    </lineage>
</organism>
<name>A0A942DWR5_9HYPH</name>
<keyword evidence="2" id="KW-0812">Transmembrane</keyword>
<feature type="transmembrane region" description="Helical" evidence="2">
    <location>
        <begin position="81"/>
        <end position="100"/>
    </location>
</feature>
<comment type="caution">
    <text evidence="3">The sequence shown here is derived from an EMBL/GenBank/DDBJ whole genome shotgun (WGS) entry which is preliminary data.</text>
</comment>
<dbReference type="Proteomes" id="UP000680348">
    <property type="component" value="Unassembled WGS sequence"/>
</dbReference>
<dbReference type="RefSeq" id="WP_188254813.1">
    <property type="nucleotide sequence ID" value="NZ_JABVCF010000005.1"/>
</dbReference>
<protein>
    <recommendedName>
        <fullName evidence="5">DUF883 family protein</fullName>
    </recommendedName>
</protein>
<dbReference type="EMBL" id="JAGWCR010000005">
    <property type="protein sequence ID" value="MBS3649254.1"/>
    <property type="molecule type" value="Genomic_DNA"/>
</dbReference>
<evidence type="ECO:0000256" key="2">
    <source>
        <dbReference type="SAM" id="Phobius"/>
    </source>
</evidence>
<dbReference type="AlphaFoldDB" id="A0A942DWR5"/>
<keyword evidence="2" id="KW-1133">Transmembrane helix</keyword>